<keyword evidence="3" id="KW-1185">Reference proteome</keyword>
<feature type="compositionally biased region" description="Polar residues" evidence="1">
    <location>
        <begin position="64"/>
        <end position="91"/>
    </location>
</feature>
<dbReference type="AlphaFoldDB" id="A0A507R5L0"/>
<feature type="region of interest" description="Disordered" evidence="1">
    <location>
        <begin position="366"/>
        <end position="438"/>
    </location>
</feature>
<feature type="compositionally biased region" description="Basic and acidic residues" evidence="1">
    <location>
        <begin position="700"/>
        <end position="712"/>
    </location>
</feature>
<dbReference type="EMBL" id="VIFY01000004">
    <property type="protein sequence ID" value="TQB77036.1"/>
    <property type="molecule type" value="Genomic_DNA"/>
</dbReference>
<evidence type="ECO:0000313" key="3">
    <source>
        <dbReference type="Proteomes" id="UP000319663"/>
    </source>
</evidence>
<reference evidence="2 3" key="1">
    <citation type="submission" date="2019-06" db="EMBL/GenBank/DDBJ databases">
        <title>Wine fermentation using esterase from Monascus purpureus.</title>
        <authorList>
            <person name="Geng C."/>
            <person name="Zhang Y."/>
        </authorList>
    </citation>
    <scope>NUCLEOTIDE SEQUENCE [LARGE SCALE GENOMIC DNA]</scope>
    <source>
        <strain evidence="2">HQ1</strain>
    </source>
</reference>
<feature type="region of interest" description="Disordered" evidence="1">
    <location>
        <begin position="551"/>
        <end position="585"/>
    </location>
</feature>
<feature type="region of interest" description="Disordered" evidence="1">
    <location>
        <begin position="61"/>
        <end position="101"/>
    </location>
</feature>
<comment type="caution">
    <text evidence="2">The sequence shown here is derived from an EMBL/GenBank/DDBJ whole genome shotgun (WGS) entry which is preliminary data.</text>
</comment>
<dbReference type="OrthoDB" id="4479550at2759"/>
<sequence length="971" mass="105565">MRIGHHGQALRMIEYKPAYRLKEVRRASVLVGTPRSVFRPSSVFGAYSDGVNSSEASTIREALDSTQSHQGPSSQTIQNVELDQSSTSKSGNPRDDHRSLRISIGDWPAIMRSLEATEGLGQVPTPSEAPSEAPDTTALHSQLDCLRASIHHDPQTGQNFDTVGDSSFASSSPASSAATVRRHILDARTASTVRSSWYSFSDPESCCDDEVQEEPEAHVNRVFSTTENFDWRGESDMEDTPKLENASPAEMSSKGEMSHSQIVHCETSHAGSTAERGMHIDTAISTEGNSKQLPKHRICEVLAQSRIPRVVVSKPKISAAENQSPVPAFISSEVRSSIPVPSRLVQAVRAMNTQGVTVKESVYAEDKAAGKSVDHKSPASSIGSMDADGENEDYPDGEGDNDEVSSWDFDDDDNEPLERPPTIFTGEYRTRRLPRGPTLRITPSAEYVIMGAEDPAIKTSIVTQRSPPRVRYVVGDGNPSEPHEGTPGHSESGNGDLPQDTKGNSRDVGMGSEDMSSTDMGSPKRPIFKRSISSPQLRGLKSLVSGVPPVPKINPEYRQERRLSTAQAESLEPKTPTKDAAASMQSPVVEAVSDWDIDSPMTAVPRSPMRDAPPIAVDSSTLTEKNGKHNTQNDLEAAHNAGSSNIAKEDTTSKEIGLQGSSDGNQGNETENIPSRARLPESKSSRMLVGFRTIFSKRKSISEKTRPKKLEGSGETATPASKGRASDVIKSDENVEGTPKLGRQISKASKQQPRLSEGATYLRNSKTMAELTPVPLSTKMNASNTPTGSSQPALRKQSENHVPSFARPTQSTITKAAGLSRVSTGQLAASATRDVRGRRLPITVTANGSPQSANRNQHHSMSITSSFHKKVPTIPNGGGTAIEDMEKVDLIRSCIDDICNQVRDGNTADQREKHLRVVLSLQQTLADYINKEKEFKEIEQLYFKKKLSRDIGRNTLFEFFEQVQALLSEEE</sequence>
<feature type="compositionally biased region" description="Acidic residues" evidence="1">
    <location>
        <begin position="387"/>
        <end position="415"/>
    </location>
</feature>
<accession>A0A507R5L0</accession>
<feature type="compositionally biased region" description="Polar residues" evidence="1">
    <location>
        <begin position="778"/>
        <end position="792"/>
    </location>
</feature>
<feature type="compositionally biased region" description="Polar residues" evidence="1">
    <location>
        <begin position="618"/>
        <end position="634"/>
    </location>
</feature>
<feature type="region of interest" description="Disordered" evidence="1">
    <location>
        <begin position="599"/>
        <end position="685"/>
    </location>
</feature>
<feature type="compositionally biased region" description="Basic and acidic residues" evidence="1">
    <location>
        <begin position="366"/>
        <end position="377"/>
    </location>
</feature>
<feature type="region of interest" description="Disordered" evidence="1">
    <location>
        <begin position="774"/>
        <end position="857"/>
    </location>
</feature>
<feature type="compositionally biased region" description="Basic and acidic residues" evidence="1">
    <location>
        <begin position="231"/>
        <end position="242"/>
    </location>
</feature>
<protein>
    <submittedName>
        <fullName evidence="2">Uncharacterized protein</fullName>
    </submittedName>
</protein>
<evidence type="ECO:0000313" key="2">
    <source>
        <dbReference type="EMBL" id="TQB77036.1"/>
    </source>
</evidence>
<organism evidence="2 3">
    <name type="scientific">Monascus purpureus</name>
    <name type="common">Red mold</name>
    <name type="synonym">Monascus anka</name>
    <dbReference type="NCBI Taxonomy" id="5098"/>
    <lineage>
        <taxon>Eukaryota</taxon>
        <taxon>Fungi</taxon>
        <taxon>Dikarya</taxon>
        <taxon>Ascomycota</taxon>
        <taxon>Pezizomycotina</taxon>
        <taxon>Eurotiomycetes</taxon>
        <taxon>Eurotiomycetidae</taxon>
        <taxon>Eurotiales</taxon>
        <taxon>Aspergillaceae</taxon>
        <taxon>Monascus</taxon>
    </lineage>
</organism>
<feature type="region of interest" description="Disordered" evidence="1">
    <location>
        <begin position="699"/>
        <end position="758"/>
    </location>
</feature>
<gene>
    <name evidence="2" type="ORF">MPDQ_005519</name>
</gene>
<name>A0A507R5L0_MONPU</name>
<feature type="compositionally biased region" description="Basic and acidic residues" evidence="1">
    <location>
        <begin position="724"/>
        <end position="733"/>
    </location>
</feature>
<dbReference type="Proteomes" id="UP000319663">
    <property type="component" value="Unassembled WGS sequence"/>
</dbReference>
<proteinExistence type="predicted"/>
<feature type="region of interest" description="Disordered" evidence="1">
    <location>
        <begin position="231"/>
        <end position="257"/>
    </location>
</feature>
<feature type="compositionally biased region" description="Polar residues" evidence="1">
    <location>
        <begin position="844"/>
        <end position="857"/>
    </location>
</feature>
<evidence type="ECO:0000256" key="1">
    <source>
        <dbReference type="SAM" id="MobiDB-lite"/>
    </source>
</evidence>
<feature type="region of interest" description="Disordered" evidence="1">
    <location>
        <begin position="461"/>
        <end position="534"/>
    </location>
</feature>
<feature type="compositionally biased region" description="Polar residues" evidence="1">
    <location>
        <begin position="659"/>
        <end position="673"/>
    </location>
</feature>